<sequence>MDASMRRHFDRAAGDGPGFDPGEMAQSAIAEVGRVRRRRRQWAAIGGSAAGVVAVLGVVAALSLPSGGAGPQTGPGPAAAAMWQPAAAPSCSAQPVAEDATDVAIFLTDRATEGQRAALHTALGADLRISALEYETREQAYERFKALYADSPDFVQAVDRDSIPASFRLRLTDPARFADFRERYAAMPGVAQIVGRVCEPGAPVGGTL</sequence>
<feature type="compositionally biased region" description="Basic and acidic residues" evidence="1">
    <location>
        <begin position="1"/>
        <end position="13"/>
    </location>
</feature>
<dbReference type="InterPro" id="IPR040690">
    <property type="entry name" value="FtsX_ECD"/>
</dbReference>
<dbReference type="Gene3D" id="3.30.70.3040">
    <property type="match status" value="1"/>
</dbReference>
<proteinExistence type="predicted"/>
<keyword evidence="2" id="KW-1133">Transmembrane helix</keyword>
<feature type="region of interest" description="Disordered" evidence="1">
    <location>
        <begin position="1"/>
        <end position="23"/>
    </location>
</feature>
<keyword evidence="5" id="KW-1185">Reference proteome</keyword>
<keyword evidence="2" id="KW-0472">Membrane</keyword>
<evidence type="ECO:0000256" key="2">
    <source>
        <dbReference type="SAM" id="Phobius"/>
    </source>
</evidence>
<dbReference type="Pfam" id="PF18075">
    <property type="entry name" value="FtsX_ECD"/>
    <property type="match status" value="1"/>
</dbReference>
<evidence type="ECO:0000313" key="5">
    <source>
        <dbReference type="Proteomes" id="UP000676967"/>
    </source>
</evidence>
<name>A0ABM7M3C7_9ACTN</name>
<evidence type="ECO:0000313" key="4">
    <source>
        <dbReference type="EMBL" id="BCJ46154.1"/>
    </source>
</evidence>
<accession>A0ABM7M3C7</accession>
<gene>
    <name evidence="4" type="ORF">Aiant_68110</name>
</gene>
<evidence type="ECO:0000259" key="3">
    <source>
        <dbReference type="Pfam" id="PF18075"/>
    </source>
</evidence>
<dbReference type="Proteomes" id="UP000676967">
    <property type="component" value="Chromosome"/>
</dbReference>
<dbReference type="RefSeq" id="WP_189332985.1">
    <property type="nucleotide sequence ID" value="NZ_AP023356.1"/>
</dbReference>
<protein>
    <recommendedName>
        <fullName evidence="3">FtsX extracellular domain-containing protein</fullName>
    </recommendedName>
</protein>
<evidence type="ECO:0000256" key="1">
    <source>
        <dbReference type="SAM" id="MobiDB-lite"/>
    </source>
</evidence>
<dbReference type="EMBL" id="AP023356">
    <property type="protein sequence ID" value="BCJ46154.1"/>
    <property type="molecule type" value="Genomic_DNA"/>
</dbReference>
<feature type="domain" description="FtsX extracellular" evidence="3">
    <location>
        <begin position="103"/>
        <end position="193"/>
    </location>
</feature>
<keyword evidence="2" id="KW-0812">Transmembrane</keyword>
<organism evidence="4 5">
    <name type="scientific">Actinoplanes ianthinogenes</name>
    <dbReference type="NCBI Taxonomy" id="122358"/>
    <lineage>
        <taxon>Bacteria</taxon>
        <taxon>Bacillati</taxon>
        <taxon>Actinomycetota</taxon>
        <taxon>Actinomycetes</taxon>
        <taxon>Micromonosporales</taxon>
        <taxon>Micromonosporaceae</taxon>
        <taxon>Actinoplanes</taxon>
    </lineage>
</organism>
<feature type="transmembrane region" description="Helical" evidence="2">
    <location>
        <begin position="42"/>
        <end position="64"/>
    </location>
</feature>
<reference evidence="4 5" key="1">
    <citation type="submission" date="2020-08" db="EMBL/GenBank/DDBJ databases">
        <title>Whole genome shotgun sequence of Actinoplanes ianthinogenes NBRC 13996.</title>
        <authorList>
            <person name="Komaki H."/>
            <person name="Tamura T."/>
        </authorList>
    </citation>
    <scope>NUCLEOTIDE SEQUENCE [LARGE SCALE GENOMIC DNA]</scope>
    <source>
        <strain evidence="4 5">NBRC 13996</strain>
    </source>
</reference>